<proteinExistence type="predicted"/>
<feature type="signal peptide" evidence="1">
    <location>
        <begin position="1"/>
        <end position="16"/>
    </location>
</feature>
<keyword evidence="1" id="KW-0732">Signal</keyword>
<dbReference type="Proteomes" id="UP000703269">
    <property type="component" value="Unassembled WGS sequence"/>
</dbReference>
<name>A0A9P3LF82_9APHY</name>
<evidence type="ECO:0000313" key="3">
    <source>
        <dbReference type="Proteomes" id="UP000703269"/>
    </source>
</evidence>
<reference evidence="2 3" key="1">
    <citation type="submission" date="2021-08" db="EMBL/GenBank/DDBJ databases">
        <title>Draft Genome Sequence of Phanerochaete sordida strain YK-624.</title>
        <authorList>
            <person name="Mori T."/>
            <person name="Dohra H."/>
            <person name="Suzuki T."/>
            <person name="Kawagishi H."/>
            <person name="Hirai H."/>
        </authorList>
    </citation>
    <scope>NUCLEOTIDE SEQUENCE [LARGE SCALE GENOMIC DNA]</scope>
    <source>
        <strain evidence="2 3">YK-624</strain>
    </source>
</reference>
<comment type="caution">
    <text evidence="2">The sequence shown here is derived from an EMBL/GenBank/DDBJ whole genome shotgun (WGS) entry which is preliminary data.</text>
</comment>
<gene>
    <name evidence="2" type="ORF">PsYK624_091990</name>
</gene>
<feature type="chain" id="PRO_5040156702" evidence="1">
    <location>
        <begin position="17"/>
        <end position="74"/>
    </location>
</feature>
<evidence type="ECO:0000256" key="1">
    <source>
        <dbReference type="SAM" id="SignalP"/>
    </source>
</evidence>
<keyword evidence="3" id="KW-1185">Reference proteome</keyword>
<accession>A0A9P3LF82</accession>
<protein>
    <submittedName>
        <fullName evidence="2">Uncharacterized protein</fullName>
    </submittedName>
</protein>
<dbReference type="EMBL" id="BPQB01000030">
    <property type="protein sequence ID" value="GJE93040.1"/>
    <property type="molecule type" value="Genomic_DNA"/>
</dbReference>
<sequence>MCSPLIRVTLAAAAHAAPSCTTKTVCCVRPVSACGGTRAVDCAPVTSVVVEAVPPARVCCCSVPAQDPCATTCK</sequence>
<dbReference type="AlphaFoldDB" id="A0A9P3LF82"/>
<evidence type="ECO:0000313" key="2">
    <source>
        <dbReference type="EMBL" id="GJE93040.1"/>
    </source>
</evidence>
<organism evidence="2 3">
    <name type="scientific">Phanerochaete sordida</name>
    <dbReference type="NCBI Taxonomy" id="48140"/>
    <lineage>
        <taxon>Eukaryota</taxon>
        <taxon>Fungi</taxon>
        <taxon>Dikarya</taxon>
        <taxon>Basidiomycota</taxon>
        <taxon>Agaricomycotina</taxon>
        <taxon>Agaricomycetes</taxon>
        <taxon>Polyporales</taxon>
        <taxon>Phanerochaetaceae</taxon>
        <taxon>Phanerochaete</taxon>
    </lineage>
</organism>